<feature type="region of interest" description="Disordered" evidence="1">
    <location>
        <begin position="145"/>
        <end position="168"/>
    </location>
</feature>
<feature type="region of interest" description="Disordered" evidence="1">
    <location>
        <begin position="1"/>
        <end position="20"/>
    </location>
</feature>
<name>A0A1Y2GSX9_9FUNG</name>
<evidence type="ECO:0000313" key="4">
    <source>
        <dbReference type="Proteomes" id="UP000193648"/>
    </source>
</evidence>
<keyword evidence="4" id="KW-1185">Reference proteome</keyword>
<feature type="compositionally biased region" description="Polar residues" evidence="1">
    <location>
        <begin position="1"/>
        <end position="15"/>
    </location>
</feature>
<feature type="compositionally biased region" description="Polar residues" evidence="1">
    <location>
        <begin position="147"/>
        <end position="156"/>
    </location>
</feature>
<dbReference type="AlphaFoldDB" id="A0A1Y2GSX9"/>
<evidence type="ECO:0000259" key="2">
    <source>
        <dbReference type="SMART" id="SM00429"/>
    </source>
</evidence>
<evidence type="ECO:0000256" key="1">
    <source>
        <dbReference type="SAM" id="MobiDB-lite"/>
    </source>
</evidence>
<dbReference type="InParanoid" id="A0A1Y2GSX9"/>
<dbReference type="Pfam" id="PF01833">
    <property type="entry name" value="TIG"/>
    <property type="match status" value="1"/>
</dbReference>
<feature type="region of interest" description="Disordered" evidence="1">
    <location>
        <begin position="39"/>
        <end position="61"/>
    </location>
</feature>
<feature type="region of interest" description="Disordered" evidence="1">
    <location>
        <begin position="470"/>
        <end position="493"/>
    </location>
</feature>
<dbReference type="CDD" id="cd00102">
    <property type="entry name" value="IPT"/>
    <property type="match status" value="1"/>
</dbReference>
<dbReference type="STRING" id="64571.A0A1Y2GSX9"/>
<feature type="compositionally biased region" description="Polar residues" evidence="1">
    <location>
        <begin position="96"/>
        <end position="126"/>
    </location>
</feature>
<dbReference type="SUPFAM" id="SSF81296">
    <property type="entry name" value="E set domains"/>
    <property type="match status" value="1"/>
</dbReference>
<feature type="region of interest" description="Disordered" evidence="1">
    <location>
        <begin position="282"/>
        <end position="306"/>
    </location>
</feature>
<gene>
    <name evidence="3" type="ORF">BCR41DRAFT_25712</name>
</gene>
<proteinExistence type="predicted"/>
<protein>
    <recommendedName>
        <fullName evidence="2">IPT/TIG domain-containing protein</fullName>
    </recommendedName>
</protein>
<feature type="compositionally biased region" description="Polar residues" evidence="1">
    <location>
        <begin position="484"/>
        <end position="493"/>
    </location>
</feature>
<dbReference type="SMART" id="SM00429">
    <property type="entry name" value="IPT"/>
    <property type="match status" value="1"/>
</dbReference>
<evidence type="ECO:0000313" key="3">
    <source>
        <dbReference type="EMBL" id="ORZ20815.1"/>
    </source>
</evidence>
<dbReference type="Proteomes" id="UP000193648">
    <property type="component" value="Unassembled WGS sequence"/>
</dbReference>
<dbReference type="RefSeq" id="XP_021882724.1">
    <property type="nucleotide sequence ID" value="XM_022020185.1"/>
</dbReference>
<dbReference type="OrthoDB" id="366390at2759"/>
<dbReference type="Gene3D" id="1.25.40.20">
    <property type="entry name" value="Ankyrin repeat-containing domain"/>
    <property type="match status" value="1"/>
</dbReference>
<comment type="caution">
    <text evidence="3">The sequence shown here is derived from an EMBL/GenBank/DDBJ whole genome shotgun (WGS) entry which is preliminary data.</text>
</comment>
<feature type="domain" description="IPT/TIG" evidence="2">
    <location>
        <begin position="159"/>
        <end position="243"/>
    </location>
</feature>
<sequence length="693" mass="76045">MINGMSKMNANPLSTDSREDDSDIIASCYTAPIMCSGHHKAKRVYPSQRPSKVTKDGPSPKIKVIQHRKSVPNTVESTQTSQLFANQSDDFPRAGSVSSNSNYPSPLSFMQDNGRSTSAISNFGDDQSSDFDTGVNLIGNRPLLSPENPSELWQPQSQPPRIFEVRPDHGPVRKTTDVVLRGLFFKDGMIPYFGCFPAQDIIVETSNLIICKAPDSPIPGTVPITIYDSVGTIFSNLGQFTYTDDSETELLILQLQLRLAHRALEYLHSQATGQKGNAHDILKDLPGFSSTSPRSGHSPADNDVNSVVNTANIDDIPLQTREQVEEGILKTLDQLPSNIDISMPMDDQGTLLHLSVLLKFDKLTLRLIEDGCDLETPDGWGMTPLMYAVIMANESIIRSHVLAGASSSGAKTPMEFYTFLPRPVVPTEAVIGYLSVSCSRYSNISRTLVPGNNHRKLEMVEVKYNEALEASEDESEYADHEAESNNTHVVSETSNDERIVIPTILETAPAEDKLIVRALSAQDELAHLERTLRAVHMTHDMPPLHQQDLPPMHVLESDGSVTINKKVLRGDEISRGIVGEETIEGAITTDNEESGYHSGVYSEVQDRLKLLSHASLPSEGLKMSITFSKAVSQEKSTSSVSASFPAVGTSENRFRTGDPFNIQIHLWTEPVPGSQSLAIPLPKEFLGTVDRAR</sequence>
<dbReference type="InterPro" id="IPR014756">
    <property type="entry name" value="Ig_E-set"/>
</dbReference>
<dbReference type="GeneID" id="33562029"/>
<dbReference type="EMBL" id="MCFF01000012">
    <property type="protein sequence ID" value="ORZ20815.1"/>
    <property type="molecule type" value="Genomic_DNA"/>
</dbReference>
<dbReference type="InterPro" id="IPR013783">
    <property type="entry name" value="Ig-like_fold"/>
</dbReference>
<organism evidence="3 4">
    <name type="scientific">Lobosporangium transversale</name>
    <dbReference type="NCBI Taxonomy" id="64571"/>
    <lineage>
        <taxon>Eukaryota</taxon>
        <taxon>Fungi</taxon>
        <taxon>Fungi incertae sedis</taxon>
        <taxon>Mucoromycota</taxon>
        <taxon>Mortierellomycotina</taxon>
        <taxon>Mortierellomycetes</taxon>
        <taxon>Mortierellales</taxon>
        <taxon>Mortierellaceae</taxon>
        <taxon>Lobosporangium</taxon>
    </lineage>
</organism>
<dbReference type="InterPro" id="IPR036770">
    <property type="entry name" value="Ankyrin_rpt-contain_sf"/>
</dbReference>
<reference evidence="3 4" key="1">
    <citation type="submission" date="2016-07" db="EMBL/GenBank/DDBJ databases">
        <title>Pervasive Adenine N6-methylation of Active Genes in Fungi.</title>
        <authorList>
            <consortium name="DOE Joint Genome Institute"/>
            <person name="Mondo S.J."/>
            <person name="Dannebaum R.O."/>
            <person name="Kuo R.C."/>
            <person name="Labutti K."/>
            <person name="Haridas S."/>
            <person name="Kuo A."/>
            <person name="Salamov A."/>
            <person name="Ahrendt S.R."/>
            <person name="Lipzen A."/>
            <person name="Sullivan W."/>
            <person name="Andreopoulos W.B."/>
            <person name="Clum A."/>
            <person name="Lindquist E."/>
            <person name="Daum C."/>
            <person name="Ramamoorthy G.K."/>
            <person name="Gryganskyi A."/>
            <person name="Culley D."/>
            <person name="Magnuson J.K."/>
            <person name="James T.Y."/>
            <person name="O'Malley M.A."/>
            <person name="Stajich J.E."/>
            <person name="Spatafora J.W."/>
            <person name="Visel A."/>
            <person name="Grigoriev I.V."/>
        </authorList>
    </citation>
    <scope>NUCLEOTIDE SEQUENCE [LARGE SCALE GENOMIC DNA]</scope>
    <source>
        <strain evidence="3 4">NRRL 3116</strain>
    </source>
</reference>
<feature type="region of interest" description="Disordered" evidence="1">
    <location>
        <begin position="88"/>
        <end position="126"/>
    </location>
</feature>
<dbReference type="Gene3D" id="2.60.40.10">
    <property type="entry name" value="Immunoglobulins"/>
    <property type="match status" value="1"/>
</dbReference>
<accession>A0A1Y2GSX9</accession>
<dbReference type="SUPFAM" id="SSF48403">
    <property type="entry name" value="Ankyrin repeat"/>
    <property type="match status" value="1"/>
</dbReference>
<dbReference type="InterPro" id="IPR002909">
    <property type="entry name" value="IPT_dom"/>
</dbReference>